<feature type="domain" description="DUF6906" evidence="1">
    <location>
        <begin position="1"/>
        <end position="49"/>
    </location>
</feature>
<dbReference type="InterPro" id="IPR054201">
    <property type="entry name" value="DUF6906"/>
</dbReference>
<evidence type="ECO:0000313" key="2">
    <source>
        <dbReference type="EMBL" id="SMF88069.1"/>
    </source>
</evidence>
<name>A0A1X7HL55_9BACL</name>
<protein>
    <recommendedName>
        <fullName evidence="1">DUF6906 domain-containing protein</fullName>
    </recommendedName>
</protein>
<dbReference type="Pfam" id="PF21847">
    <property type="entry name" value="DUF6906"/>
    <property type="match status" value="1"/>
</dbReference>
<dbReference type="Proteomes" id="UP000192940">
    <property type="component" value="Chromosome I"/>
</dbReference>
<dbReference type="RefSeq" id="WP_208914872.1">
    <property type="nucleotide sequence ID" value="NZ_LT840184.1"/>
</dbReference>
<dbReference type="STRING" id="1313296.SAMN05661091_4096"/>
<gene>
    <name evidence="2" type="ORF">SAMN05661091_4096</name>
</gene>
<sequence>MKNGKNPTLRQKRFIEAAGLDPNDWLVYKVKADLLQIIHRKNESTKIINA</sequence>
<evidence type="ECO:0000259" key="1">
    <source>
        <dbReference type="Pfam" id="PF21847"/>
    </source>
</evidence>
<dbReference type="AlphaFoldDB" id="A0A1X7HL55"/>
<evidence type="ECO:0000313" key="3">
    <source>
        <dbReference type="Proteomes" id="UP000192940"/>
    </source>
</evidence>
<organism evidence="2 3">
    <name type="scientific">Paenibacillus uliginis N3/975</name>
    <dbReference type="NCBI Taxonomy" id="1313296"/>
    <lineage>
        <taxon>Bacteria</taxon>
        <taxon>Bacillati</taxon>
        <taxon>Bacillota</taxon>
        <taxon>Bacilli</taxon>
        <taxon>Bacillales</taxon>
        <taxon>Paenibacillaceae</taxon>
        <taxon>Paenibacillus</taxon>
    </lineage>
</organism>
<proteinExistence type="predicted"/>
<reference evidence="2 3" key="1">
    <citation type="submission" date="2017-04" db="EMBL/GenBank/DDBJ databases">
        <authorList>
            <person name="Afonso C.L."/>
            <person name="Miller P.J."/>
            <person name="Scott M.A."/>
            <person name="Spackman E."/>
            <person name="Goraichik I."/>
            <person name="Dimitrov K.M."/>
            <person name="Suarez D.L."/>
            <person name="Swayne D.E."/>
        </authorList>
    </citation>
    <scope>NUCLEOTIDE SEQUENCE [LARGE SCALE GENOMIC DNA]</scope>
    <source>
        <strain evidence="2 3">N3/975</strain>
    </source>
</reference>
<keyword evidence="3" id="KW-1185">Reference proteome</keyword>
<dbReference type="EMBL" id="LT840184">
    <property type="protein sequence ID" value="SMF88069.1"/>
    <property type="molecule type" value="Genomic_DNA"/>
</dbReference>
<accession>A0A1X7HL55</accession>